<comment type="caution">
    <text evidence="2">The sequence shown here is derived from an EMBL/GenBank/DDBJ whole genome shotgun (WGS) entry which is preliminary data.</text>
</comment>
<sequence length="83" mass="9254">MSPTYTMSAHLCKTIVESWRQTRHSSPEASPLPSPPSNTYGSYFPRSTSSSSLEKRSMDGGERQETSPLPRPASNWRWGGKSH</sequence>
<feature type="compositionally biased region" description="Basic and acidic residues" evidence="1">
    <location>
        <begin position="53"/>
        <end position="65"/>
    </location>
</feature>
<dbReference type="Proteomes" id="UP001321749">
    <property type="component" value="Unassembled WGS sequence"/>
</dbReference>
<reference evidence="2" key="1">
    <citation type="journal article" date="2023" name="Mol. Phylogenet. Evol.">
        <title>Genome-scale phylogeny and comparative genomics of the fungal order Sordariales.</title>
        <authorList>
            <person name="Hensen N."/>
            <person name="Bonometti L."/>
            <person name="Westerberg I."/>
            <person name="Brannstrom I.O."/>
            <person name="Guillou S."/>
            <person name="Cros-Aarteil S."/>
            <person name="Calhoun S."/>
            <person name="Haridas S."/>
            <person name="Kuo A."/>
            <person name="Mondo S."/>
            <person name="Pangilinan J."/>
            <person name="Riley R."/>
            <person name="LaButti K."/>
            <person name="Andreopoulos B."/>
            <person name="Lipzen A."/>
            <person name="Chen C."/>
            <person name="Yan M."/>
            <person name="Daum C."/>
            <person name="Ng V."/>
            <person name="Clum A."/>
            <person name="Steindorff A."/>
            <person name="Ohm R.A."/>
            <person name="Martin F."/>
            <person name="Silar P."/>
            <person name="Natvig D.O."/>
            <person name="Lalanne C."/>
            <person name="Gautier V."/>
            <person name="Ament-Velasquez S.L."/>
            <person name="Kruys A."/>
            <person name="Hutchinson M.I."/>
            <person name="Powell A.J."/>
            <person name="Barry K."/>
            <person name="Miller A.N."/>
            <person name="Grigoriev I.V."/>
            <person name="Debuchy R."/>
            <person name="Gladieux P."/>
            <person name="Hiltunen Thoren M."/>
            <person name="Johannesson H."/>
        </authorList>
    </citation>
    <scope>NUCLEOTIDE SEQUENCE</scope>
    <source>
        <strain evidence="2">PSN324</strain>
    </source>
</reference>
<dbReference type="EMBL" id="MU864979">
    <property type="protein sequence ID" value="KAK4462051.1"/>
    <property type="molecule type" value="Genomic_DNA"/>
</dbReference>
<evidence type="ECO:0000313" key="3">
    <source>
        <dbReference type="Proteomes" id="UP001321749"/>
    </source>
</evidence>
<feature type="region of interest" description="Disordered" evidence="1">
    <location>
        <begin position="19"/>
        <end position="83"/>
    </location>
</feature>
<dbReference type="AlphaFoldDB" id="A0AAV9HST4"/>
<reference evidence="2" key="2">
    <citation type="submission" date="2023-06" db="EMBL/GenBank/DDBJ databases">
        <authorList>
            <consortium name="Lawrence Berkeley National Laboratory"/>
            <person name="Mondo S.J."/>
            <person name="Hensen N."/>
            <person name="Bonometti L."/>
            <person name="Westerberg I."/>
            <person name="Brannstrom I.O."/>
            <person name="Guillou S."/>
            <person name="Cros-Aarteil S."/>
            <person name="Calhoun S."/>
            <person name="Haridas S."/>
            <person name="Kuo A."/>
            <person name="Pangilinan J."/>
            <person name="Riley R."/>
            <person name="Labutti K."/>
            <person name="Andreopoulos B."/>
            <person name="Lipzen A."/>
            <person name="Chen C."/>
            <person name="Yanf M."/>
            <person name="Daum C."/>
            <person name="Ng V."/>
            <person name="Clum A."/>
            <person name="Steindorff A."/>
            <person name="Ohm R."/>
            <person name="Martin F."/>
            <person name="Silar P."/>
            <person name="Natvig D."/>
            <person name="Lalanne C."/>
            <person name="Gautier V."/>
            <person name="Ament-Velasquez S.L."/>
            <person name="Kruys A."/>
            <person name="Hutchinson M.I."/>
            <person name="Powell A.J."/>
            <person name="Barry K."/>
            <person name="Miller A.N."/>
            <person name="Grigoriev I.V."/>
            <person name="Debuchy R."/>
            <person name="Gladieux P."/>
            <person name="Thoren M.H."/>
            <person name="Johannesson H."/>
        </authorList>
    </citation>
    <scope>NUCLEOTIDE SEQUENCE</scope>
    <source>
        <strain evidence="2">PSN324</strain>
    </source>
</reference>
<protein>
    <submittedName>
        <fullName evidence="2">Uncharacterized protein</fullName>
    </submittedName>
</protein>
<name>A0AAV9HST4_9PEZI</name>
<gene>
    <name evidence="2" type="ORF">QBC42DRAFT_177026</name>
</gene>
<keyword evidence="3" id="KW-1185">Reference proteome</keyword>
<evidence type="ECO:0000256" key="1">
    <source>
        <dbReference type="SAM" id="MobiDB-lite"/>
    </source>
</evidence>
<proteinExistence type="predicted"/>
<evidence type="ECO:0000313" key="2">
    <source>
        <dbReference type="EMBL" id="KAK4462051.1"/>
    </source>
</evidence>
<organism evidence="2 3">
    <name type="scientific">Cladorrhinum samala</name>
    <dbReference type="NCBI Taxonomy" id="585594"/>
    <lineage>
        <taxon>Eukaryota</taxon>
        <taxon>Fungi</taxon>
        <taxon>Dikarya</taxon>
        <taxon>Ascomycota</taxon>
        <taxon>Pezizomycotina</taxon>
        <taxon>Sordariomycetes</taxon>
        <taxon>Sordariomycetidae</taxon>
        <taxon>Sordariales</taxon>
        <taxon>Podosporaceae</taxon>
        <taxon>Cladorrhinum</taxon>
    </lineage>
</organism>
<accession>A0AAV9HST4</accession>